<dbReference type="InterPro" id="IPR010828">
    <property type="entry name" value="Atf2/Sli1-like"/>
</dbReference>
<dbReference type="Gene3D" id="3.30.559.10">
    <property type="entry name" value="Chloramphenicol acetyltransferase-like domain"/>
    <property type="match status" value="1"/>
</dbReference>
<name>A0A9P5SI91_9FUNG</name>
<proteinExistence type="predicted"/>
<comment type="caution">
    <text evidence="2">The sequence shown here is derived from an EMBL/GenBank/DDBJ whole genome shotgun (WGS) entry which is preliminary data.</text>
</comment>
<feature type="region of interest" description="Disordered" evidence="1">
    <location>
        <begin position="183"/>
        <end position="208"/>
    </location>
</feature>
<dbReference type="Pfam" id="PF07247">
    <property type="entry name" value="AATase"/>
    <property type="match status" value="1"/>
</dbReference>
<evidence type="ECO:0008006" key="4">
    <source>
        <dbReference type="Google" id="ProtNLM"/>
    </source>
</evidence>
<dbReference type="EMBL" id="JAAAUY010000591">
    <property type="protein sequence ID" value="KAF9328165.1"/>
    <property type="molecule type" value="Genomic_DNA"/>
</dbReference>
<evidence type="ECO:0000313" key="3">
    <source>
        <dbReference type="Proteomes" id="UP000696485"/>
    </source>
</evidence>
<accession>A0A9P5SI91</accession>
<dbReference type="PANTHER" id="PTHR28037:SF1">
    <property type="entry name" value="ALCOHOL O-ACETYLTRANSFERASE 1-RELATED"/>
    <property type="match status" value="1"/>
</dbReference>
<dbReference type="Proteomes" id="UP000696485">
    <property type="component" value="Unassembled WGS sequence"/>
</dbReference>
<dbReference type="PANTHER" id="PTHR28037">
    <property type="entry name" value="ALCOHOL O-ACETYLTRANSFERASE 1-RELATED"/>
    <property type="match status" value="1"/>
</dbReference>
<dbReference type="SUPFAM" id="SSF52777">
    <property type="entry name" value="CoA-dependent acyltransferases"/>
    <property type="match status" value="2"/>
</dbReference>
<dbReference type="AlphaFoldDB" id="A0A9P5SI91"/>
<evidence type="ECO:0000313" key="2">
    <source>
        <dbReference type="EMBL" id="KAF9328165.1"/>
    </source>
</evidence>
<sequence>MSQEMTVLPLVRPVANLERYLLVQGNASIYYNVVIGARLHLQSLSNGNGLRQWPQEKDQWIALLSPALAWLVHERPALSMVIDDHLGKTPVFRRLPHIDLNKVIRLDSIEHPEEITKVIEDEHAQPFAITNHEVPLWRIIVVHVKQDDTYYLLYSFQHSISDGRSGMMFSELLVERLNHEINKPTPPSSNPAIIPTSEEPLPPSIEQRTDCSPSITTLLKEATMILFLPGPLKRMLEKKYWAGDVDASAKASHETLASYIALTQEETRKIVAAAKAHKTTVNNILFSASVFATKSLFLSDADKTNPSTTKDKFRFSTAVALRNMVNPPIDKYAQGVYISEAVNQNIKVKLETSFWDLSHKYGASIVKSTQTTKGSKKLFEHAGLLKYLPKTQGAWEEFVTEQFKKHQHGREATVRFSNLGKAWDQPQDREVGFKVLHPVFSQSACTTAAAFNCQAATANDTLVMTNTWQKSTFETHEKADRVLAEMRRIMLEAAEKENYSFRDSLANA</sequence>
<dbReference type="InterPro" id="IPR023213">
    <property type="entry name" value="CAT-like_dom_sf"/>
</dbReference>
<gene>
    <name evidence="2" type="ORF">BG006_008611</name>
</gene>
<dbReference type="InterPro" id="IPR052058">
    <property type="entry name" value="Alcohol_O-acetyltransferase"/>
</dbReference>
<dbReference type="Gene3D" id="3.30.559.30">
    <property type="entry name" value="Nonribosomal peptide synthetase, condensation domain"/>
    <property type="match status" value="1"/>
</dbReference>
<evidence type="ECO:0000256" key="1">
    <source>
        <dbReference type="SAM" id="MobiDB-lite"/>
    </source>
</evidence>
<dbReference type="GO" id="GO:0008080">
    <property type="term" value="F:N-acetyltransferase activity"/>
    <property type="evidence" value="ECO:0007669"/>
    <property type="project" value="TreeGrafter"/>
</dbReference>
<reference evidence="2" key="1">
    <citation type="journal article" date="2020" name="Fungal Divers.">
        <title>Resolving the Mortierellaceae phylogeny through synthesis of multi-gene phylogenetics and phylogenomics.</title>
        <authorList>
            <person name="Vandepol N."/>
            <person name="Liber J."/>
            <person name="Desiro A."/>
            <person name="Na H."/>
            <person name="Kennedy M."/>
            <person name="Barry K."/>
            <person name="Grigoriev I.V."/>
            <person name="Miller A.N."/>
            <person name="O'Donnell K."/>
            <person name="Stajich J.E."/>
            <person name="Bonito G."/>
        </authorList>
    </citation>
    <scope>NUCLEOTIDE SEQUENCE</scope>
    <source>
        <strain evidence="2">NVP1</strain>
    </source>
</reference>
<organism evidence="2 3">
    <name type="scientific">Podila minutissima</name>
    <dbReference type="NCBI Taxonomy" id="64525"/>
    <lineage>
        <taxon>Eukaryota</taxon>
        <taxon>Fungi</taxon>
        <taxon>Fungi incertae sedis</taxon>
        <taxon>Mucoromycota</taxon>
        <taxon>Mortierellomycotina</taxon>
        <taxon>Mortierellomycetes</taxon>
        <taxon>Mortierellales</taxon>
        <taxon>Mortierellaceae</taxon>
        <taxon>Podila</taxon>
    </lineage>
</organism>
<protein>
    <recommendedName>
        <fullName evidence="4">Alcohol acetyltransferase</fullName>
    </recommendedName>
</protein>
<keyword evidence="3" id="KW-1185">Reference proteome</keyword>